<dbReference type="PANTHER" id="PTHR22946:SF9">
    <property type="entry name" value="POLYKETIDE TRANSFERASE AF380"/>
    <property type="match status" value="1"/>
</dbReference>
<dbReference type="SUPFAM" id="SSF53474">
    <property type="entry name" value="alpha/beta-Hydrolases"/>
    <property type="match status" value="1"/>
</dbReference>
<feature type="domain" description="Dienelactone hydrolase" evidence="2">
    <location>
        <begin position="187"/>
        <end position="289"/>
    </location>
</feature>
<dbReference type="Gene3D" id="3.40.50.1820">
    <property type="entry name" value="alpha/beta hydrolase"/>
    <property type="match status" value="1"/>
</dbReference>
<dbReference type="eggNOG" id="COG0412">
    <property type="taxonomic scope" value="Bacteria"/>
</dbReference>
<gene>
    <name evidence="3" type="ordered locus">Mmar10_2929</name>
</gene>
<organism evidence="3 4">
    <name type="scientific">Maricaulis maris (strain MCS10)</name>
    <name type="common">Caulobacter maris</name>
    <dbReference type="NCBI Taxonomy" id="394221"/>
    <lineage>
        <taxon>Bacteria</taxon>
        <taxon>Pseudomonadati</taxon>
        <taxon>Pseudomonadota</taxon>
        <taxon>Alphaproteobacteria</taxon>
        <taxon>Maricaulales</taxon>
        <taxon>Maricaulaceae</taxon>
        <taxon>Maricaulis</taxon>
    </lineage>
</organism>
<dbReference type="PROSITE" id="PS51257">
    <property type="entry name" value="PROKAR_LIPOPROTEIN"/>
    <property type="match status" value="1"/>
</dbReference>
<proteinExistence type="predicted"/>
<dbReference type="InterPro" id="IPR050261">
    <property type="entry name" value="FrsA_esterase"/>
</dbReference>
<dbReference type="EMBL" id="CP000449">
    <property type="protein sequence ID" value="ABI67210.1"/>
    <property type="molecule type" value="Genomic_DNA"/>
</dbReference>
<protein>
    <submittedName>
        <fullName evidence="3">Dienelactone hydrolase</fullName>
    </submittedName>
</protein>
<feature type="domain" description="Dienelactone hydrolase" evidence="2">
    <location>
        <begin position="55"/>
        <end position="160"/>
    </location>
</feature>
<evidence type="ECO:0000259" key="2">
    <source>
        <dbReference type="Pfam" id="PF01738"/>
    </source>
</evidence>
<dbReference type="OrthoDB" id="3647650at2"/>
<dbReference type="AlphaFoldDB" id="Q0AKI3"/>
<accession>Q0AKI3</accession>
<dbReference type="InterPro" id="IPR029058">
    <property type="entry name" value="AB_hydrolase_fold"/>
</dbReference>
<dbReference type="HOGENOM" id="CLU_078785_0_0_5"/>
<dbReference type="PANTHER" id="PTHR22946">
    <property type="entry name" value="DIENELACTONE HYDROLASE DOMAIN-CONTAINING PROTEIN-RELATED"/>
    <property type="match status" value="1"/>
</dbReference>
<evidence type="ECO:0000313" key="3">
    <source>
        <dbReference type="EMBL" id="ABI67210.1"/>
    </source>
</evidence>
<dbReference type="KEGG" id="mmr:Mmar10_2929"/>
<keyword evidence="1 3" id="KW-0378">Hydrolase</keyword>
<evidence type="ECO:0000313" key="4">
    <source>
        <dbReference type="Proteomes" id="UP000001964"/>
    </source>
</evidence>
<reference evidence="3 4" key="1">
    <citation type="submission" date="2006-08" db="EMBL/GenBank/DDBJ databases">
        <title>Complete sequence of Maricaulis maris MCS10.</title>
        <authorList>
            <consortium name="US DOE Joint Genome Institute"/>
            <person name="Copeland A."/>
            <person name="Lucas S."/>
            <person name="Lapidus A."/>
            <person name="Barry K."/>
            <person name="Detter J.C."/>
            <person name="Glavina del Rio T."/>
            <person name="Hammon N."/>
            <person name="Israni S."/>
            <person name="Dalin E."/>
            <person name="Tice H."/>
            <person name="Pitluck S."/>
            <person name="Saunders E."/>
            <person name="Brettin T."/>
            <person name="Bruce D."/>
            <person name="Han C."/>
            <person name="Tapia R."/>
            <person name="Gilna P."/>
            <person name="Schmutz J."/>
            <person name="Larimer F."/>
            <person name="Land M."/>
            <person name="Hauser L."/>
            <person name="Kyrpides N."/>
            <person name="Mikhailova N."/>
            <person name="Viollier P."/>
            <person name="Stephens C."/>
            <person name="Richardson P."/>
        </authorList>
    </citation>
    <scope>NUCLEOTIDE SEQUENCE [LARGE SCALE GENOMIC DNA]</scope>
    <source>
        <strain evidence="3 4">MCS10</strain>
    </source>
</reference>
<dbReference type="GO" id="GO:0052689">
    <property type="term" value="F:carboxylic ester hydrolase activity"/>
    <property type="evidence" value="ECO:0007669"/>
    <property type="project" value="UniProtKB-ARBA"/>
</dbReference>
<keyword evidence="4" id="KW-1185">Reference proteome</keyword>
<dbReference type="Pfam" id="PF01738">
    <property type="entry name" value="DLH"/>
    <property type="match status" value="2"/>
</dbReference>
<sequence length="291" mass="31272" precursor="true">MKISFLIRAVSAIALAILAGLAGCATGNMTGWSVPRRSLEDQVDLLREHVEIRLPDNQDTAVPAVIMLHGCGGLRDVQEAYAADLLDAGYAVLLVDSNRAREIDRFGAMTQVCTALRLWGQERAADIPAAIALARESSAIDADRLALIGWSHGGWTVLEALDYAAEGRSAPALLPTPADPASTPLSGVRAAIALYPYCGFPVRADGRGFPRTIPLHIILAERDLVAPPGDCVRLFDRSEASGVAVDHEIWPGQTHAFDEPNGPPDPRIQYDADAADRARARILVWLEEAFP</sequence>
<evidence type="ECO:0000256" key="1">
    <source>
        <dbReference type="ARBA" id="ARBA00022801"/>
    </source>
</evidence>
<dbReference type="RefSeq" id="WP_011644854.1">
    <property type="nucleotide sequence ID" value="NC_008347.1"/>
</dbReference>
<dbReference type="InterPro" id="IPR002925">
    <property type="entry name" value="Dienelactn_hydro"/>
</dbReference>
<dbReference type="Proteomes" id="UP000001964">
    <property type="component" value="Chromosome"/>
</dbReference>
<name>Q0AKI3_MARMM</name>
<dbReference type="STRING" id="394221.Mmar10_2929"/>